<feature type="compositionally biased region" description="Polar residues" evidence="1">
    <location>
        <begin position="73"/>
        <end position="88"/>
    </location>
</feature>
<evidence type="ECO:0000313" key="2">
    <source>
        <dbReference type="EMBL" id="KAJ8393530.1"/>
    </source>
</evidence>
<proteinExistence type="predicted"/>
<sequence>MEITVGEQGLCGNGRNADRTGEAGAAEALVACGTDINYMTSLAVRGPLQGMPTATSATGSGVIDPPPQHPKISLQSLCSPPDQQETRD</sequence>
<dbReference type="Proteomes" id="UP001221898">
    <property type="component" value="Unassembled WGS sequence"/>
</dbReference>
<feature type="region of interest" description="Disordered" evidence="1">
    <location>
        <begin position="48"/>
        <end position="88"/>
    </location>
</feature>
<protein>
    <submittedName>
        <fullName evidence="2">Uncharacterized protein</fullName>
    </submittedName>
</protein>
<name>A0AAD7S0C5_9TELE</name>
<gene>
    <name evidence="2" type="ORF">AAFF_G00060030</name>
</gene>
<dbReference type="EMBL" id="JAINUG010000136">
    <property type="protein sequence ID" value="KAJ8393530.1"/>
    <property type="molecule type" value="Genomic_DNA"/>
</dbReference>
<keyword evidence="3" id="KW-1185">Reference proteome</keyword>
<evidence type="ECO:0000256" key="1">
    <source>
        <dbReference type="SAM" id="MobiDB-lite"/>
    </source>
</evidence>
<reference evidence="2" key="1">
    <citation type="journal article" date="2023" name="Science">
        <title>Genome structures resolve the early diversification of teleost fishes.</title>
        <authorList>
            <person name="Parey E."/>
            <person name="Louis A."/>
            <person name="Montfort J."/>
            <person name="Bouchez O."/>
            <person name="Roques C."/>
            <person name="Iampietro C."/>
            <person name="Lluch J."/>
            <person name="Castinel A."/>
            <person name="Donnadieu C."/>
            <person name="Desvignes T."/>
            <person name="Floi Bucao C."/>
            <person name="Jouanno E."/>
            <person name="Wen M."/>
            <person name="Mejri S."/>
            <person name="Dirks R."/>
            <person name="Jansen H."/>
            <person name="Henkel C."/>
            <person name="Chen W.J."/>
            <person name="Zahm M."/>
            <person name="Cabau C."/>
            <person name="Klopp C."/>
            <person name="Thompson A.W."/>
            <person name="Robinson-Rechavi M."/>
            <person name="Braasch I."/>
            <person name="Lecointre G."/>
            <person name="Bobe J."/>
            <person name="Postlethwait J.H."/>
            <person name="Berthelot C."/>
            <person name="Roest Crollius H."/>
            <person name="Guiguen Y."/>
        </authorList>
    </citation>
    <scope>NUCLEOTIDE SEQUENCE</scope>
    <source>
        <strain evidence="2">NC1722</strain>
    </source>
</reference>
<evidence type="ECO:0000313" key="3">
    <source>
        <dbReference type="Proteomes" id="UP001221898"/>
    </source>
</evidence>
<dbReference type="AlphaFoldDB" id="A0AAD7S0C5"/>
<comment type="caution">
    <text evidence="2">The sequence shown here is derived from an EMBL/GenBank/DDBJ whole genome shotgun (WGS) entry which is preliminary data.</text>
</comment>
<accession>A0AAD7S0C5</accession>
<organism evidence="2 3">
    <name type="scientific">Aldrovandia affinis</name>
    <dbReference type="NCBI Taxonomy" id="143900"/>
    <lineage>
        <taxon>Eukaryota</taxon>
        <taxon>Metazoa</taxon>
        <taxon>Chordata</taxon>
        <taxon>Craniata</taxon>
        <taxon>Vertebrata</taxon>
        <taxon>Euteleostomi</taxon>
        <taxon>Actinopterygii</taxon>
        <taxon>Neopterygii</taxon>
        <taxon>Teleostei</taxon>
        <taxon>Notacanthiformes</taxon>
        <taxon>Halosauridae</taxon>
        <taxon>Aldrovandia</taxon>
    </lineage>
</organism>